<dbReference type="Gene3D" id="1.10.10.10">
    <property type="entry name" value="Winged helix-like DNA-binding domain superfamily/Winged helix DNA-binding domain"/>
    <property type="match status" value="1"/>
</dbReference>
<comment type="caution">
    <text evidence="5">The sequence shown here is derived from an EMBL/GenBank/DDBJ whole genome shotgun (WGS) entry which is preliminary data.</text>
</comment>
<dbReference type="InterPro" id="IPR036388">
    <property type="entry name" value="WH-like_DNA-bd_sf"/>
</dbReference>
<keyword evidence="1" id="KW-0805">Transcription regulation</keyword>
<dbReference type="InterPro" id="IPR036390">
    <property type="entry name" value="WH_DNA-bd_sf"/>
</dbReference>
<dbReference type="PROSITE" id="PS51063">
    <property type="entry name" value="HTH_CRP_2"/>
    <property type="match status" value="1"/>
</dbReference>
<dbReference type="InterPro" id="IPR050397">
    <property type="entry name" value="Env_Response_Regulators"/>
</dbReference>
<dbReference type="InterPro" id="IPR000595">
    <property type="entry name" value="cNMP-bd_dom"/>
</dbReference>
<keyword evidence="2" id="KW-0238">DNA-binding</keyword>
<gene>
    <name evidence="5" type="ORF">IAA70_06345</name>
</gene>
<dbReference type="CDD" id="cd00092">
    <property type="entry name" value="HTH_CRP"/>
    <property type="match status" value="1"/>
</dbReference>
<evidence type="ECO:0000259" key="4">
    <source>
        <dbReference type="PROSITE" id="PS51063"/>
    </source>
</evidence>
<reference evidence="5" key="1">
    <citation type="submission" date="2020-10" db="EMBL/GenBank/DDBJ databases">
        <authorList>
            <person name="Gilroy R."/>
        </authorList>
    </citation>
    <scope>NUCLEOTIDE SEQUENCE</scope>
    <source>
        <strain evidence="5">ChiHjej9B8-7071</strain>
    </source>
</reference>
<name>A0A9D1A843_9FIRM</name>
<dbReference type="GO" id="GO:0003677">
    <property type="term" value="F:DNA binding"/>
    <property type="evidence" value="ECO:0007669"/>
    <property type="project" value="UniProtKB-KW"/>
</dbReference>
<dbReference type="CDD" id="cd00038">
    <property type="entry name" value="CAP_ED"/>
    <property type="match status" value="1"/>
</dbReference>
<protein>
    <submittedName>
        <fullName evidence="5">Crp/Fnr family transcriptional regulator</fullName>
    </submittedName>
</protein>
<reference evidence="5" key="2">
    <citation type="journal article" date="2021" name="PeerJ">
        <title>Extensive microbial diversity within the chicken gut microbiome revealed by metagenomics and culture.</title>
        <authorList>
            <person name="Gilroy R."/>
            <person name="Ravi A."/>
            <person name="Getino M."/>
            <person name="Pursley I."/>
            <person name="Horton D.L."/>
            <person name="Alikhan N.F."/>
            <person name="Baker D."/>
            <person name="Gharbi K."/>
            <person name="Hall N."/>
            <person name="Watson M."/>
            <person name="Adriaenssens E.M."/>
            <person name="Foster-Nyarko E."/>
            <person name="Jarju S."/>
            <person name="Secka A."/>
            <person name="Antonio M."/>
            <person name="Oren A."/>
            <person name="Chaudhuri R.R."/>
            <person name="La Ragione R."/>
            <person name="Hildebrand F."/>
            <person name="Pallen M.J."/>
        </authorList>
    </citation>
    <scope>NUCLEOTIDE SEQUENCE</scope>
    <source>
        <strain evidence="5">ChiHjej9B8-7071</strain>
    </source>
</reference>
<accession>A0A9D1A843</accession>
<feature type="domain" description="HTH crp-type" evidence="4">
    <location>
        <begin position="145"/>
        <end position="211"/>
    </location>
</feature>
<dbReference type="SMART" id="SM00419">
    <property type="entry name" value="HTH_CRP"/>
    <property type="match status" value="1"/>
</dbReference>
<dbReference type="InterPro" id="IPR018490">
    <property type="entry name" value="cNMP-bd_dom_sf"/>
</dbReference>
<evidence type="ECO:0000256" key="3">
    <source>
        <dbReference type="ARBA" id="ARBA00023163"/>
    </source>
</evidence>
<dbReference type="Pfam" id="PF13545">
    <property type="entry name" value="HTH_Crp_2"/>
    <property type="match status" value="1"/>
</dbReference>
<dbReference type="Gene3D" id="2.60.120.10">
    <property type="entry name" value="Jelly Rolls"/>
    <property type="match status" value="1"/>
</dbReference>
<evidence type="ECO:0000256" key="2">
    <source>
        <dbReference type="ARBA" id="ARBA00023125"/>
    </source>
</evidence>
<evidence type="ECO:0000313" key="6">
    <source>
        <dbReference type="Proteomes" id="UP000824258"/>
    </source>
</evidence>
<dbReference type="GO" id="GO:0005829">
    <property type="term" value="C:cytosol"/>
    <property type="evidence" value="ECO:0007669"/>
    <property type="project" value="TreeGrafter"/>
</dbReference>
<dbReference type="Proteomes" id="UP000824258">
    <property type="component" value="Unassembled WGS sequence"/>
</dbReference>
<dbReference type="PANTHER" id="PTHR24567:SF74">
    <property type="entry name" value="HTH-TYPE TRANSCRIPTIONAL REGULATOR ARCR"/>
    <property type="match status" value="1"/>
</dbReference>
<dbReference type="InterPro" id="IPR012318">
    <property type="entry name" value="HTH_CRP"/>
</dbReference>
<dbReference type="PRINTS" id="PR00034">
    <property type="entry name" value="HTHCRP"/>
</dbReference>
<sequence>MELSEFFPMWDQLPAAQRQALSAAAQRRHVKAGAVLHRGAEDCLGLLLIEAGQLRAYLLSGEGREVTVYRLLPRDICLFSASCMLRSIQFDLTIEAEKDTDFWMLPPDVYQAAMAQSAALSGYTNEIMAARFSEVMWLMEQILWQRFDKRLAAFLLEESSLEGSEVLRLTHEKIANHLGTAREVVTRMLRYFQDEGMVKLTRGTVTITNREKLE</sequence>
<dbReference type="Pfam" id="PF00027">
    <property type="entry name" value="cNMP_binding"/>
    <property type="match status" value="1"/>
</dbReference>
<dbReference type="EMBL" id="DVGD01000203">
    <property type="protein sequence ID" value="HIR10004.1"/>
    <property type="molecule type" value="Genomic_DNA"/>
</dbReference>
<keyword evidence="3" id="KW-0804">Transcription</keyword>
<dbReference type="SUPFAM" id="SSF51206">
    <property type="entry name" value="cAMP-binding domain-like"/>
    <property type="match status" value="1"/>
</dbReference>
<organism evidence="5 6">
    <name type="scientific">Candidatus Avoscillospira stercoripullorum</name>
    <dbReference type="NCBI Taxonomy" id="2840709"/>
    <lineage>
        <taxon>Bacteria</taxon>
        <taxon>Bacillati</taxon>
        <taxon>Bacillota</taxon>
        <taxon>Clostridia</taxon>
        <taxon>Eubacteriales</taxon>
        <taxon>Oscillospiraceae</taxon>
        <taxon>Oscillospiraceae incertae sedis</taxon>
        <taxon>Candidatus Avoscillospira</taxon>
    </lineage>
</organism>
<proteinExistence type="predicted"/>
<dbReference type="PANTHER" id="PTHR24567">
    <property type="entry name" value="CRP FAMILY TRANSCRIPTIONAL REGULATORY PROTEIN"/>
    <property type="match status" value="1"/>
</dbReference>
<dbReference type="InterPro" id="IPR014710">
    <property type="entry name" value="RmlC-like_jellyroll"/>
</dbReference>
<feature type="non-terminal residue" evidence="5">
    <location>
        <position position="214"/>
    </location>
</feature>
<dbReference type="SUPFAM" id="SSF46785">
    <property type="entry name" value="Winged helix' DNA-binding domain"/>
    <property type="match status" value="1"/>
</dbReference>
<evidence type="ECO:0000313" key="5">
    <source>
        <dbReference type="EMBL" id="HIR10004.1"/>
    </source>
</evidence>
<evidence type="ECO:0000256" key="1">
    <source>
        <dbReference type="ARBA" id="ARBA00023015"/>
    </source>
</evidence>
<dbReference type="GO" id="GO:0003700">
    <property type="term" value="F:DNA-binding transcription factor activity"/>
    <property type="evidence" value="ECO:0007669"/>
    <property type="project" value="TreeGrafter"/>
</dbReference>
<dbReference type="AlphaFoldDB" id="A0A9D1A843"/>